<evidence type="ECO:0000313" key="8">
    <source>
        <dbReference type="EMBL" id="CAL5221653.1"/>
    </source>
</evidence>
<evidence type="ECO:0000256" key="3">
    <source>
        <dbReference type="ARBA" id="ARBA00022692"/>
    </source>
</evidence>
<evidence type="ECO:0000313" key="9">
    <source>
        <dbReference type="Proteomes" id="UP001497392"/>
    </source>
</evidence>
<evidence type="ECO:0000256" key="1">
    <source>
        <dbReference type="ARBA" id="ARBA00004141"/>
    </source>
</evidence>
<gene>
    <name evidence="8" type="primary">g3880</name>
    <name evidence="8" type="ORF">VP750_LOCUS3312</name>
</gene>
<feature type="transmembrane region" description="Helical" evidence="7">
    <location>
        <begin position="475"/>
        <end position="496"/>
    </location>
</feature>
<feature type="transmembrane region" description="Helical" evidence="7">
    <location>
        <begin position="230"/>
        <end position="249"/>
    </location>
</feature>
<dbReference type="EMBL" id="CAXHTA020000005">
    <property type="protein sequence ID" value="CAL5221653.1"/>
    <property type="molecule type" value="Genomic_DNA"/>
</dbReference>
<dbReference type="PIRSF" id="PIRSF006060">
    <property type="entry name" value="AA_transporter"/>
    <property type="match status" value="1"/>
</dbReference>
<proteinExistence type="predicted"/>
<dbReference type="PANTHER" id="PTHR45649">
    <property type="entry name" value="AMINO-ACID PERMEASE BAT1"/>
    <property type="match status" value="1"/>
</dbReference>
<feature type="transmembrane region" description="Helical" evidence="7">
    <location>
        <begin position="110"/>
        <end position="135"/>
    </location>
</feature>
<dbReference type="PROSITE" id="PS00218">
    <property type="entry name" value="AMINO_ACID_PERMEASE_1"/>
    <property type="match status" value="1"/>
</dbReference>
<feature type="transmembrane region" description="Helical" evidence="7">
    <location>
        <begin position="441"/>
        <end position="463"/>
    </location>
</feature>
<dbReference type="Pfam" id="PF13520">
    <property type="entry name" value="AA_permease_2"/>
    <property type="match status" value="1"/>
</dbReference>
<keyword evidence="5 7" id="KW-0472">Membrane</keyword>
<reference evidence="8 9" key="1">
    <citation type="submission" date="2024-06" db="EMBL/GenBank/DDBJ databases">
        <authorList>
            <person name="Kraege A."/>
            <person name="Thomma B."/>
        </authorList>
    </citation>
    <scope>NUCLEOTIDE SEQUENCE [LARGE SCALE GENOMIC DNA]</scope>
</reference>
<feature type="transmembrane region" description="Helical" evidence="7">
    <location>
        <begin position="375"/>
        <end position="393"/>
    </location>
</feature>
<dbReference type="PANTHER" id="PTHR45649:SF30">
    <property type="entry name" value="AMINO-ACID PERMEASE BAT1"/>
    <property type="match status" value="1"/>
</dbReference>
<name>A0ABP1FTY9_9CHLO</name>
<keyword evidence="4 7" id="KW-1133">Transmembrane helix</keyword>
<feature type="transmembrane region" description="Helical" evidence="7">
    <location>
        <begin position="31"/>
        <end position="56"/>
    </location>
</feature>
<evidence type="ECO:0000256" key="6">
    <source>
        <dbReference type="SAM" id="MobiDB-lite"/>
    </source>
</evidence>
<feature type="compositionally biased region" description="Polar residues" evidence="6">
    <location>
        <begin position="524"/>
        <end position="538"/>
    </location>
</feature>
<feature type="transmembrane region" description="Helical" evidence="7">
    <location>
        <begin position="261"/>
        <end position="282"/>
    </location>
</feature>
<evidence type="ECO:0000256" key="4">
    <source>
        <dbReference type="ARBA" id="ARBA00022989"/>
    </source>
</evidence>
<dbReference type="Gene3D" id="1.20.1740.10">
    <property type="entry name" value="Amino acid/polyamine transporter I"/>
    <property type="match status" value="1"/>
</dbReference>
<comment type="caution">
    <text evidence="8">The sequence shown here is derived from an EMBL/GenBank/DDBJ whole genome shotgun (WGS) entry which is preliminary data.</text>
</comment>
<dbReference type="InterPro" id="IPR002293">
    <property type="entry name" value="AA/rel_permease1"/>
</dbReference>
<evidence type="ECO:0000256" key="5">
    <source>
        <dbReference type="ARBA" id="ARBA00023136"/>
    </source>
</evidence>
<feature type="region of interest" description="Disordered" evidence="6">
    <location>
        <begin position="517"/>
        <end position="538"/>
    </location>
</feature>
<evidence type="ECO:0000256" key="2">
    <source>
        <dbReference type="ARBA" id="ARBA00022448"/>
    </source>
</evidence>
<keyword evidence="9" id="KW-1185">Reference proteome</keyword>
<dbReference type="InterPro" id="IPR004840">
    <property type="entry name" value="Amino_acid_permease_CS"/>
</dbReference>
<feature type="transmembrane region" description="Helical" evidence="7">
    <location>
        <begin position="324"/>
        <end position="344"/>
    </location>
</feature>
<sequence length="538" mass="57853">MENGTGKVMDSGEARLRALGYKQELRRDFNLFTNSAISFSIISILTGITSSFGIAYNNGGPVSAIWGWFWVAIMTMSVGIAMAEIVSSLPSSGGPYFWSAELATRRWSPLAAWMTGWFNLLGQAAVTAGIDFALASHISGMWVLSNGYVLSQKELLAVYAIILFLHALINFLPTRFLALWNGASTVWHIVGTFVLIILLPAVAPTHQSSAFVFTEFDSDTTASGVPSSGYLFLLGILMSQFTLTGFDACGHMSEETKNADVSAPWGIVVALGTSAVVGWGYLMALLYSIQDTSDLATGSANGYISGQIYYDAFNARFGTGTGGIVAMGIPMIAMFFCGGSSVTSNSRMLWSFSRDGAVPGYKLWSSVNPWTKTPVNAVMFMVTLAFILGLPMLSSTTAFSAVISISTIGLYISYAIPICIRLLNNKNFQPGPFCLGKAGIVIGWIAVGWVTFITAVFVMPLVFPVTRDNLNYAGVAVGIVLVGALLSFFFPVIGAYKWYRGERHTIDDFSAHRQATREAEGMQNPKSGKLASSNGSIQ</sequence>
<keyword evidence="3 7" id="KW-0812">Transmembrane</keyword>
<keyword evidence="2" id="KW-0813">Transport</keyword>
<protein>
    <submittedName>
        <fullName evidence="8">G3880 protein</fullName>
    </submittedName>
</protein>
<dbReference type="Proteomes" id="UP001497392">
    <property type="component" value="Unassembled WGS sequence"/>
</dbReference>
<accession>A0ABP1FTY9</accession>
<feature type="transmembrane region" description="Helical" evidence="7">
    <location>
        <begin position="68"/>
        <end position="89"/>
    </location>
</feature>
<organism evidence="8 9">
    <name type="scientific">Coccomyxa viridis</name>
    <dbReference type="NCBI Taxonomy" id="1274662"/>
    <lineage>
        <taxon>Eukaryota</taxon>
        <taxon>Viridiplantae</taxon>
        <taxon>Chlorophyta</taxon>
        <taxon>core chlorophytes</taxon>
        <taxon>Trebouxiophyceae</taxon>
        <taxon>Trebouxiophyceae incertae sedis</taxon>
        <taxon>Coccomyxaceae</taxon>
        <taxon>Coccomyxa</taxon>
    </lineage>
</organism>
<feature type="transmembrane region" description="Helical" evidence="7">
    <location>
        <begin position="399"/>
        <end position="420"/>
    </location>
</feature>
<feature type="transmembrane region" description="Helical" evidence="7">
    <location>
        <begin position="155"/>
        <end position="173"/>
    </location>
</feature>
<feature type="transmembrane region" description="Helical" evidence="7">
    <location>
        <begin position="185"/>
        <end position="203"/>
    </location>
</feature>
<comment type="subcellular location">
    <subcellularLocation>
        <location evidence="1">Membrane</location>
        <topology evidence="1">Multi-pass membrane protein</topology>
    </subcellularLocation>
</comment>
<evidence type="ECO:0000256" key="7">
    <source>
        <dbReference type="SAM" id="Phobius"/>
    </source>
</evidence>